<dbReference type="OrthoDB" id="132546at2157"/>
<dbReference type="AlphaFoldDB" id="A0A0E3SI48"/>
<keyword evidence="3" id="KW-0808">Transferase</keyword>
<feature type="domain" description="Glycosyltransferase subfamily 4-like N-terminal" evidence="2">
    <location>
        <begin position="15"/>
        <end position="184"/>
    </location>
</feature>
<reference evidence="3 4" key="1">
    <citation type="submission" date="2014-07" db="EMBL/GenBank/DDBJ databases">
        <title>Methanogenic archaea and the global carbon cycle.</title>
        <authorList>
            <person name="Henriksen J.R."/>
            <person name="Luke J."/>
            <person name="Reinhart S."/>
            <person name="Benedict M.N."/>
            <person name="Youngblut N.D."/>
            <person name="Metcalf M.E."/>
            <person name="Whitaker R.J."/>
            <person name="Metcalf W.W."/>
        </authorList>
    </citation>
    <scope>NUCLEOTIDE SEQUENCE [LARGE SCALE GENOMIC DNA]</scope>
    <source>
        <strain evidence="3 4">HB-1</strain>
    </source>
</reference>
<dbReference type="HOGENOM" id="CLU_009583_2_2_2"/>
<evidence type="ECO:0000259" key="1">
    <source>
        <dbReference type="Pfam" id="PF00534"/>
    </source>
</evidence>
<evidence type="ECO:0000313" key="4">
    <source>
        <dbReference type="Proteomes" id="UP000033101"/>
    </source>
</evidence>
<dbReference type="SUPFAM" id="SSF53756">
    <property type="entry name" value="UDP-Glycosyltransferase/glycogen phosphorylase"/>
    <property type="match status" value="1"/>
</dbReference>
<dbReference type="Gene3D" id="3.40.50.2000">
    <property type="entry name" value="Glycogen Phosphorylase B"/>
    <property type="match status" value="2"/>
</dbReference>
<dbReference type="GeneID" id="24832430"/>
<gene>
    <name evidence="3" type="ORF">MSHOH_3105</name>
</gene>
<dbReference type="Pfam" id="PF13439">
    <property type="entry name" value="Glyco_transf_4"/>
    <property type="match status" value="1"/>
</dbReference>
<evidence type="ECO:0000313" key="3">
    <source>
        <dbReference type="EMBL" id="AKB79588.1"/>
    </source>
</evidence>
<dbReference type="CDD" id="cd03801">
    <property type="entry name" value="GT4_PimA-like"/>
    <property type="match status" value="1"/>
</dbReference>
<keyword evidence="3" id="KW-0328">Glycosyltransferase</keyword>
<dbReference type="PATRIC" id="fig|1434110.4.peg.4002"/>
<sequence>MKVLMLNYEFPPLGGGGGVAAKKLAEGFIKLGYQVDYVTTGYAGLKKYENVDGINVYRVNVIGRKELSTATIPSMVSFPFLAYKKASELCKINKYSFINTHFAIPTGPLGIWISRKFSLPNILSIYGGDIYDPSKNYSPHKKWYLKKVVEWVLSNSRHIVAESSDIKDNALKHYSIEKDINTIPLAYEPVGFEKINRKDLDLDENLFYTISIGRLVKRKGFDFLIKAIKNTSDNVHALIIGEGPEINNLESLTKELNISDRIHFLGFVSETKKFQYLQNSDVYVLSSLHEGFGIVLQEAMQVGLPIISTDSGGQVDFIKEGKNGYLVNFGDVETLTDRINRFEKDCRLKINFSEYNREEIKKFEDKNICEEYLEILTYG</sequence>
<dbReference type="InterPro" id="IPR028098">
    <property type="entry name" value="Glyco_trans_4-like_N"/>
</dbReference>
<protein>
    <submittedName>
        <fullName evidence="3">Glycosyltransferase</fullName>
        <ecNumber evidence="3">2.4.1.-</ecNumber>
    </submittedName>
</protein>
<dbReference type="STRING" id="1434110.MSHOH_3105"/>
<dbReference type="GO" id="GO:0016757">
    <property type="term" value="F:glycosyltransferase activity"/>
    <property type="evidence" value="ECO:0007669"/>
    <property type="project" value="UniProtKB-KW"/>
</dbReference>
<keyword evidence="4" id="KW-1185">Reference proteome</keyword>
<dbReference type="KEGG" id="mhor:MSHOH_3105"/>
<proteinExistence type="predicted"/>
<dbReference type="Pfam" id="PF00534">
    <property type="entry name" value="Glycos_transf_1"/>
    <property type="match status" value="1"/>
</dbReference>
<dbReference type="PANTHER" id="PTHR12526:SF625">
    <property type="entry name" value="PHOSPHATIDYLINOSITOL GLYCAN-CLASS A"/>
    <property type="match status" value="1"/>
</dbReference>
<evidence type="ECO:0000259" key="2">
    <source>
        <dbReference type="Pfam" id="PF13439"/>
    </source>
</evidence>
<dbReference type="PANTHER" id="PTHR12526">
    <property type="entry name" value="GLYCOSYLTRANSFERASE"/>
    <property type="match status" value="1"/>
</dbReference>
<dbReference type="EC" id="2.4.1.-" evidence="3"/>
<dbReference type="Proteomes" id="UP000033101">
    <property type="component" value="Chromosome"/>
</dbReference>
<dbReference type="RefSeq" id="WP_048141331.1">
    <property type="nucleotide sequence ID" value="NZ_CP009516.1"/>
</dbReference>
<dbReference type="EMBL" id="CP009516">
    <property type="protein sequence ID" value="AKB79588.1"/>
    <property type="molecule type" value="Genomic_DNA"/>
</dbReference>
<feature type="domain" description="Glycosyl transferase family 1" evidence="1">
    <location>
        <begin position="194"/>
        <end position="358"/>
    </location>
</feature>
<dbReference type="InterPro" id="IPR001296">
    <property type="entry name" value="Glyco_trans_1"/>
</dbReference>
<accession>A0A0E3SI48</accession>
<name>A0A0E3SI48_9EURY</name>
<organism evidence="3 4">
    <name type="scientific">Methanosarcina horonobensis HB-1 = JCM 15518</name>
    <dbReference type="NCBI Taxonomy" id="1434110"/>
    <lineage>
        <taxon>Archaea</taxon>
        <taxon>Methanobacteriati</taxon>
        <taxon>Methanobacteriota</taxon>
        <taxon>Stenosarchaea group</taxon>
        <taxon>Methanomicrobia</taxon>
        <taxon>Methanosarcinales</taxon>
        <taxon>Methanosarcinaceae</taxon>
        <taxon>Methanosarcina</taxon>
    </lineage>
</organism>